<dbReference type="Proteomes" id="UP000805193">
    <property type="component" value="Unassembled WGS sequence"/>
</dbReference>
<evidence type="ECO:0000313" key="1">
    <source>
        <dbReference type="EMBL" id="KAG0425690.1"/>
    </source>
</evidence>
<proteinExistence type="predicted"/>
<sequence length="364" mass="40108">QNICLGTTPPRKDRQLTPGPAECGVAPARLRGPGAQRALMNGTAPSTNFSADRVVAAVVVSAEACVSVTGNTLVLFVSLWDDQVKRHRSSLLVVSLAVTDLLSATLVMVPSACALTYEGWPLGDRAFCTFHGVLNYWLTSTSSLTLAMIALDRGLAIQKPLEYVQRSTWRRVAQMVAFPWTLGIVFALVPACLDWTAYQFDNIVCDVDWHPRHEHVLYYAATFSLCFAAPAVVVLVQYARILLSVRRLREMVAAPVTNGAACSSGRPPLVRRHSDSQKILLSILTVIVIFFVCIIPFCFTKLVKVLLGPQAIPNWLDMMSTIIQFLASVANPFVYSIGLKNFQDALCRLTRAGRYRNPWSLNPR</sequence>
<comment type="caution">
    <text evidence="1">The sequence shown here is derived from an EMBL/GenBank/DDBJ whole genome shotgun (WGS) entry which is preliminary data.</text>
</comment>
<name>A0AC60PY31_IXOPE</name>
<dbReference type="EMBL" id="JABSTQ010009809">
    <property type="protein sequence ID" value="KAG0425690.1"/>
    <property type="molecule type" value="Genomic_DNA"/>
</dbReference>
<accession>A0AC60PY31</accession>
<reference evidence="1 2" key="1">
    <citation type="journal article" date="2020" name="Cell">
        <title>Large-Scale Comparative Analyses of Tick Genomes Elucidate Their Genetic Diversity and Vector Capacities.</title>
        <authorList>
            <consortium name="Tick Genome and Microbiome Consortium (TIGMIC)"/>
            <person name="Jia N."/>
            <person name="Wang J."/>
            <person name="Shi W."/>
            <person name="Du L."/>
            <person name="Sun Y."/>
            <person name="Zhan W."/>
            <person name="Jiang J.F."/>
            <person name="Wang Q."/>
            <person name="Zhang B."/>
            <person name="Ji P."/>
            <person name="Bell-Sakyi L."/>
            <person name="Cui X.M."/>
            <person name="Yuan T.T."/>
            <person name="Jiang B.G."/>
            <person name="Yang W.F."/>
            <person name="Lam T.T."/>
            <person name="Chang Q.C."/>
            <person name="Ding S.J."/>
            <person name="Wang X.J."/>
            <person name="Zhu J.G."/>
            <person name="Ruan X.D."/>
            <person name="Zhao L."/>
            <person name="Wei J.T."/>
            <person name="Ye R.Z."/>
            <person name="Que T.C."/>
            <person name="Du C.H."/>
            <person name="Zhou Y.H."/>
            <person name="Cheng J.X."/>
            <person name="Dai P.F."/>
            <person name="Guo W.B."/>
            <person name="Han X.H."/>
            <person name="Huang E.J."/>
            <person name="Li L.F."/>
            <person name="Wei W."/>
            <person name="Gao Y.C."/>
            <person name="Liu J.Z."/>
            <person name="Shao H.Z."/>
            <person name="Wang X."/>
            <person name="Wang C.C."/>
            <person name="Yang T.C."/>
            <person name="Huo Q.B."/>
            <person name="Li W."/>
            <person name="Chen H.Y."/>
            <person name="Chen S.E."/>
            <person name="Zhou L.G."/>
            <person name="Ni X.B."/>
            <person name="Tian J.H."/>
            <person name="Sheng Y."/>
            <person name="Liu T."/>
            <person name="Pan Y.S."/>
            <person name="Xia L.Y."/>
            <person name="Li J."/>
            <person name="Zhao F."/>
            <person name="Cao W.C."/>
        </authorList>
    </citation>
    <scope>NUCLEOTIDE SEQUENCE [LARGE SCALE GENOMIC DNA]</scope>
    <source>
        <strain evidence="1">Iper-2018</strain>
    </source>
</reference>
<evidence type="ECO:0000313" key="2">
    <source>
        <dbReference type="Proteomes" id="UP000805193"/>
    </source>
</evidence>
<gene>
    <name evidence="1" type="ORF">HPB47_027166</name>
</gene>
<feature type="non-terminal residue" evidence="1">
    <location>
        <position position="1"/>
    </location>
</feature>
<organism evidence="1 2">
    <name type="scientific">Ixodes persulcatus</name>
    <name type="common">Taiga tick</name>
    <dbReference type="NCBI Taxonomy" id="34615"/>
    <lineage>
        <taxon>Eukaryota</taxon>
        <taxon>Metazoa</taxon>
        <taxon>Ecdysozoa</taxon>
        <taxon>Arthropoda</taxon>
        <taxon>Chelicerata</taxon>
        <taxon>Arachnida</taxon>
        <taxon>Acari</taxon>
        <taxon>Parasitiformes</taxon>
        <taxon>Ixodida</taxon>
        <taxon>Ixodoidea</taxon>
        <taxon>Ixodidae</taxon>
        <taxon>Ixodinae</taxon>
        <taxon>Ixodes</taxon>
    </lineage>
</organism>
<protein>
    <submittedName>
        <fullName evidence="1">Uncharacterized protein</fullName>
    </submittedName>
</protein>
<keyword evidence="2" id="KW-1185">Reference proteome</keyword>